<feature type="domain" description="Sushi" evidence="9">
    <location>
        <begin position="108"/>
        <end position="161"/>
    </location>
</feature>
<evidence type="ECO:0000259" key="9">
    <source>
        <dbReference type="PROSITE" id="PS50923"/>
    </source>
</evidence>
<dbReference type="GeneID" id="140706571"/>
<name>A0ABM5G6R9_9SAUR</name>
<keyword evidence="8" id="KW-0732">Signal</keyword>
<dbReference type="SUPFAM" id="SSF57535">
    <property type="entry name" value="Complement control module/SCR domain"/>
    <property type="match status" value="3"/>
</dbReference>
<proteinExistence type="predicted"/>
<evidence type="ECO:0000256" key="4">
    <source>
        <dbReference type="ARBA" id="ARBA00023180"/>
    </source>
</evidence>
<dbReference type="InterPro" id="IPR050350">
    <property type="entry name" value="Compl-Cell_Adhes-Reg"/>
</dbReference>
<dbReference type="PANTHER" id="PTHR19325">
    <property type="entry name" value="COMPLEMENT COMPONENT-RELATED SUSHI DOMAIN-CONTAINING"/>
    <property type="match status" value="1"/>
</dbReference>
<feature type="chain" id="PRO_5045628876" evidence="8">
    <location>
        <begin position="36"/>
        <end position="337"/>
    </location>
</feature>
<dbReference type="PANTHER" id="PTHR19325:SF575">
    <property type="entry name" value="LOCOMOTION-RELATED PROTEIN HIKARU GENKI"/>
    <property type="match status" value="1"/>
</dbReference>
<dbReference type="PROSITE" id="PS50923">
    <property type="entry name" value="SUSHI"/>
    <property type="match status" value="3"/>
</dbReference>
<protein>
    <submittedName>
        <fullName evidence="11">Complement decay-accelerating factor-like</fullName>
    </submittedName>
</protein>
<dbReference type="CDD" id="cd00033">
    <property type="entry name" value="CCP"/>
    <property type="match status" value="3"/>
</dbReference>
<dbReference type="InterPro" id="IPR000436">
    <property type="entry name" value="Sushi_SCR_CCP_dom"/>
</dbReference>
<dbReference type="SMART" id="SM00032">
    <property type="entry name" value="CCP"/>
    <property type="match status" value="3"/>
</dbReference>
<evidence type="ECO:0000256" key="7">
    <source>
        <dbReference type="SAM" id="Phobius"/>
    </source>
</evidence>
<reference evidence="11" key="1">
    <citation type="submission" date="2025-08" db="UniProtKB">
        <authorList>
            <consortium name="RefSeq"/>
        </authorList>
    </citation>
    <scope>IDENTIFICATION</scope>
</reference>
<evidence type="ECO:0000256" key="1">
    <source>
        <dbReference type="ARBA" id="ARBA00022659"/>
    </source>
</evidence>
<keyword evidence="4" id="KW-0325">Glycoprotein</keyword>
<feature type="domain" description="Sushi" evidence="9">
    <location>
        <begin position="162"/>
        <end position="223"/>
    </location>
</feature>
<dbReference type="Gene3D" id="2.10.70.10">
    <property type="entry name" value="Complement Module, domain 1"/>
    <property type="match status" value="3"/>
</dbReference>
<sequence>MKCSEGYRRAMLGAFVSSCPLRLFVLSSLLAGIHGDCGPPPKLNNAIPLVEIHKENFSSLESVTYKCLDGFFNIRGKLDVATCLSESQWTPIEEFCEPSCVKPPRSSFAKTNPKDIRSYYLAKTNVSYLCRPGYDSIPGISSVVTCHENYTWSTLPVFCKGKSCGDPGKPENGDTVILTDLLYMAKVNFTCKKGFRLIGSPSTQCVLKGEGVEWETKPPECQPFTTLTTLVTVTMGQTELGGDSTGAIITTLTSPGEKQGKAEEEEETGEKPNKAEEEEERGEKQNKGLQNWIIIGICTILVVGLLSAAVAAALVQKRKQSYNLKQDIPYFMKVRKN</sequence>
<feature type="domain" description="Sushi" evidence="9">
    <location>
        <begin position="35"/>
        <end position="98"/>
    </location>
</feature>
<keyword evidence="3" id="KW-1015">Disulfide bond</keyword>
<evidence type="ECO:0000313" key="11">
    <source>
        <dbReference type="RefSeq" id="XP_072853348.1"/>
    </source>
</evidence>
<gene>
    <name evidence="11" type="primary">LOC140706571</name>
</gene>
<keyword evidence="7" id="KW-0812">Transmembrane</keyword>
<evidence type="ECO:0000313" key="10">
    <source>
        <dbReference type="Proteomes" id="UP001652642"/>
    </source>
</evidence>
<feature type="transmembrane region" description="Helical" evidence="7">
    <location>
        <begin position="292"/>
        <end position="315"/>
    </location>
</feature>
<keyword evidence="1 5" id="KW-0768">Sushi</keyword>
<evidence type="ECO:0000256" key="5">
    <source>
        <dbReference type="PROSITE-ProRule" id="PRU00302"/>
    </source>
</evidence>
<comment type="caution">
    <text evidence="5">Lacks conserved residue(s) required for the propagation of feature annotation.</text>
</comment>
<dbReference type="InterPro" id="IPR035976">
    <property type="entry name" value="Sushi/SCR/CCP_sf"/>
</dbReference>
<organism evidence="10 11">
    <name type="scientific">Pogona vitticeps</name>
    <name type="common">central bearded dragon</name>
    <dbReference type="NCBI Taxonomy" id="103695"/>
    <lineage>
        <taxon>Eukaryota</taxon>
        <taxon>Metazoa</taxon>
        <taxon>Chordata</taxon>
        <taxon>Craniata</taxon>
        <taxon>Vertebrata</taxon>
        <taxon>Euteleostomi</taxon>
        <taxon>Lepidosauria</taxon>
        <taxon>Squamata</taxon>
        <taxon>Bifurcata</taxon>
        <taxon>Unidentata</taxon>
        <taxon>Episquamata</taxon>
        <taxon>Toxicofera</taxon>
        <taxon>Iguania</taxon>
        <taxon>Acrodonta</taxon>
        <taxon>Agamidae</taxon>
        <taxon>Amphibolurinae</taxon>
        <taxon>Pogona</taxon>
    </lineage>
</organism>
<evidence type="ECO:0000256" key="2">
    <source>
        <dbReference type="ARBA" id="ARBA00022737"/>
    </source>
</evidence>
<keyword evidence="10" id="KW-1185">Reference proteome</keyword>
<feature type="region of interest" description="Disordered" evidence="6">
    <location>
        <begin position="251"/>
        <end position="285"/>
    </location>
</feature>
<dbReference type="RefSeq" id="XP_072853348.1">
    <property type="nucleotide sequence ID" value="XM_072997247.1"/>
</dbReference>
<keyword evidence="2" id="KW-0677">Repeat</keyword>
<dbReference type="Proteomes" id="UP001652642">
    <property type="component" value="Chromosome 4"/>
</dbReference>
<evidence type="ECO:0000256" key="6">
    <source>
        <dbReference type="SAM" id="MobiDB-lite"/>
    </source>
</evidence>
<keyword evidence="7" id="KW-1133">Transmembrane helix</keyword>
<evidence type="ECO:0000256" key="3">
    <source>
        <dbReference type="ARBA" id="ARBA00023157"/>
    </source>
</evidence>
<feature type="signal peptide" evidence="8">
    <location>
        <begin position="1"/>
        <end position="35"/>
    </location>
</feature>
<accession>A0ABM5G6R9</accession>
<feature type="compositionally biased region" description="Basic and acidic residues" evidence="6">
    <location>
        <begin position="269"/>
        <end position="285"/>
    </location>
</feature>
<evidence type="ECO:0000256" key="8">
    <source>
        <dbReference type="SAM" id="SignalP"/>
    </source>
</evidence>
<dbReference type="Pfam" id="PF00084">
    <property type="entry name" value="Sushi"/>
    <property type="match status" value="3"/>
</dbReference>
<keyword evidence="7" id="KW-0472">Membrane</keyword>